<dbReference type="Pfam" id="PF07727">
    <property type="entry name" value="RVT_2"/>
    <property type="match status" value="1"/>
</dbReference>
<dbReference type="InterPro" id="IPR013103">
    <property type="entry name" value="RVT_2"/>
</dbReference>
<feature type="domain" description="Reverse transcriptase Ty1/copia-type" evidence="1">
    <location>
        <begin position="113"/>
        <end position="226"/>
    </location>
</feature>
<reference evidence="2" key="1">
    <citation type="journal article" date="2011" name="PLoS Biol.">
        <title>Gene gain and loss during evolution of obligate parasitism in the white rust pathogen of Arabidopsis thaliana.</title>
        <authorList>
            <person name="Kemen E."/>
            <person name="Gardiner A."/>
            <person name="Schultz-Larsen T."/>
            <person name="Kemen A.C."/>
            <person name="Balmuth A.L."/>
            <person name="Robert-Seilaniantz A."/>
            <person name="Bailey K."/>
            <person name="Holub E."/>
            <person name="Studholme D.J."/>
            <person name="Maclean D."/>
            <person name="Jones J.D."/>
        </authorList>
    </citation>
    <scope>NUCLEOTIDE SEQUENCE</scope>
</reference>
<dbReference type="HOGENOM" id="CLU_001650_4_0_1"/>
<evidence type="ECO:0000259" key="1">
    <source>
        <dbReference type="Pfam" id="PF07727"/>
    </source>
</evidence>
<gene>
    <name evidence="2" type="primary">AlNc14C99G5973</name>
    <name evidence="2" type="ORF">ALNC14_067660</name>
</gene>
<proteinExistence type="predicted"/>
<sequence length="255" mass="29396">MFTQHVRNMETLNANENSQLSRFLKGVVDQEELDDMGEIRKQNLPSRWTRDRYLTRSRCNANTDTVEDKNIRGIVNAVCELDPKNYGEAMMSQGNHKWIKAVSEEVKHLEEYGVWAAVIPPTGSHVLHNNWVFKTETDANGDIERYKARLVACVNEQLFGVDYTLTFAAVMDLSKVKVILVLSRRWNVSARHGDVPNAYVKPEKEPHLDVYMKVSKGMKIDEMDLKRFTDSKKCPDVLHFLVSRLITHDKQVESM</sequence>
<dbReference type="EMBL" id="FR824144">
    <property type="protein sequence ID" value="CCA20623.1"/>
    <property type="molecule type" value="Genomic_DNA"/>
</dbReference>
<evidence type="ECO:0000313" key="2">
    <source>
        <dbReference type="EMBL" id="CCA20623.1"/>
    </source>
</evidence>
<reference evidence="2" key="2">
    <citation type="submission" date="2011-02" db="EMBL/GenBank/DDBJ databases">
        <authorList>
            <person name="MacLean D."/>
        </authorList>
    </citation>
    <scope>NUCLEOTIDE SEQUENCE</scope>
</reference>
<dbReference type="AlphaFoldDB" id="F0WHA7"/>
<protein>
    <submittedName>
        <fullName evidence="2">Uncharacterized protein AlNc14C99G5973</fullName>
    </submittedName>
</protein>
<accession>F0WHA7</accession>
<name>F0WHA7_9STRA</name>
<organism evidence="2">
    <name type="scientific">Albugo laibachii Nc14</name>
    <dbReference type="NCBI Taxonomy" id="890382"/>
    <lineage>
        <taxon>Eukaryota</taxon>
        <taxon>Sar</taxon>
        <taxon>Stramenopiles</taxon>
        <taxon>Oomycota</taxon>
        <taxon>Peronosporomycetes</taxon>
        <taxon>Albuginales</taxon>
        <taxon>Albuginaceae</taxon>
        <taxon>Albugo</taxon>
    </lineage>
</organism>